<gene>
    <name evidence="2" type="ORF">AUP74_03243</name>
</gene>
<dbReference type="PATRIC" id="fig|1769779.3.peg.3226"/>
<evidence type="ECO:0000313" key="2">
    <source>
        <dbReference type="EMBL" id="AOS98609.1"/>
    </source>
</evidence>
<keyword evidence="3" id="KW-1185">Reference proteome</keyword>
<name>A0A1C9WBS5_9GAMM</name>
<dbReference type="Proteomes" id="UP000095672">
    <property type="component" value="Chromosome"/>
</dbReference>
<accession>A0A1C9WBS5</accession>
<reference evidence="3" key="1">
    <citation type="submission" date="2016-01" db="EMBL/GenBank/DDBJ databases">
        <title>Complete genome sequence of Microbulbifer sp. CCB-MM1, a halophile isolated from Matang Mangrove Forest, Perak.</title>
        <authorList>
            <person name="Moh T.H."/>
            <person name="Dinesh B."/>
            <person name="Lau N.-S."/>
            <person name="Go F."/>
            <person name="Alexander Chong S.-C."/>
        </authorList>
    </citation>
    <scope>NUCLEOTIDE SEQUENCE [LARGE SCALE GENOMIC DNA]</scope>
    <source>
        <strain evidence="3">CCB-MM1</strain>
    </source>
</reference>
<evidence type="ECO:0000313" key="3">
    <source>
        <dbReference type="Proteomes" id="UP000095672"/>
    </source>
</evidence>
<organism evidence="2 3">
    <name type="scientific">Microbulbifer aggregans</name>
    <dbReference type="NCBI Taxonomy" id="1769779"/>
    <lineage>
        <taxon>Bacteria</taxon>
        <taxon>Pseudomonadati</taxon>
        <taxon>Pseudomonadota</taxon>
        <taxon>Gammaproteobacteria</taxon>
        <taxon>Cellvibrionales</taxon>
        <taxon>Microbulbiferaceae</taxon>
        <taxon>Microbulbifer</taxon>
    </lineage>
</organism>
<protein>
    <submittedName>
        <fullName evidence="2">Uncharacterized protein</fullName>
    </submittedName>
</protein>
<dbReference type="AlphaFoldDB" id="A0A1C9WBS5"/>
<evidence type="ECO:0000256" key="1">
    <source>
        <dbReference type="SAM" id="MobiDB-lite"/>
    </source>
</evidence>
<dbReference type="STRING" id="1769779.AUP74_03243"/>
<feature type="region of interest" description="Disordered" evidence="1">
    <location>
        <begin position="85"/>
        <end position="104"/>
    </location>
</feature>
<dbReference type="OrthoDB" id="6252706at2"/>
<dbReference type="RefSeq" id="WP_069948451.1">
    <property type="nucleotide sequence ID" value="NZ_CP014143.1"/>
</dbReference>
<dbReference type="KEGG" id="micc:AUP74_03243"/>
<dbReference type="EMBL" id="CP014143">
    <property type="protein sequence ID" value="AOS98609.1"/>
    <property type="molecule type" value="Genomic_DNA"/>
</dbReference>
<proteinExistence type="predicted"/>
<sequence length="433" mass="48176">MKRLVWLVSLPAVLLVGTYVAALIINFEDAAPSPIAERMRALMTERPEVKEGENAYVFAFGFDSEKGASAVEWGRKKLDWLAEADSDPDESDLGELPGNTWSASRDRAPRFRELASGQDTFLTTDDALLAEWVADEAWLLDRYLALTQYPHWRESIPDHAALPFVPFSDVMEGQKLLMGKALLAADKDRGEEVSALLENDLKFWRMVLAESDLLITKMIATAAVRRHFQLGNVVLRRLSESGEEGPTGAPSLWAEPMTAEERSLDRVMAGEWLYGNRLLQDFVESSSHDRILWSLMKPLFQPQDLENRRAESLVRWGEELEVPLEELPAALESARSSVVDKENRLGLYNLSGRMLLDGEMPLPAYGEYLARVADLEGVRRAALLAARLRDGDSVGAAGLVNPYTGDPLPLENGSVVKFVGLAKGEKGRHDFPL</sequence>